<reference evidence="1" key="1">
    <citation type="submission" date="2020-05" db="EMBL/GenBank/DDBJ databases">
        <title>Large-scale comparative analyses of tick genomes elucidate their genetic diversity and vector capacities.</title>
        <authorList>
            <person name="Jia N."/>
            <person name="Wang J."/>
            <person name="Shi W."/>
            <person name="Du L."/>
            <person name="Sun Y."/>
            <person name="Zhan W."/>
            <person name="Jiang J."/>
            <person name="Wang Q."/>
            <person name="Zhang B."/>
            <person name="Ji P."/>
            <person name="Sakyi L.B."/>
            <person name="Cui X."/>
            <person name="Yuan T."/>
            <person name="Jiang B."/>
            <person name="Yang W."/>
            <person name="Lam T.T.-Y."/>
            <person name="Chang Q."/>
            <person name="Ding S."/>
            <person name="Wang X."/>
            <person name="Zhu J."/>
            <person name="Ruan X."/>
            <person name="Zhao L."/>
            <person name="Wei J."/>
            <person name="Que T."/>
            <person name="Du C."/>
            <person name="Cheng J."/>
            <person name="Dai P."/>
            <person name="Han X."/>
            <person name="Huang E."/>
            <person name="Gao Y."/>
            <person name="Liu J."/>
            <person name="Shao H."/>
            <person name="Ye R."/>
            <person name="Li L."/>
            <person name="Wei W."/>
            <person name="Wang X."/>
            <person name="Wang C."/>
            <person name="Yang T."/>
            <person name="Huo Q."/>
            <person name="Li W."/>
            <person name="Guo W."/>
            <person name="Chen H."/>
            <person name="Zhou L."/>
            <person name="Ni X."/>
            <person name="Tian J."/>
            <person name="Zhou Y."/>
            <person name="Sheng Y."/>
            <person name="Liu T."/>
            <person name="Pan Y."/>
            <person name="Xia L."/>
            <person name="Li J."/>
            <person name="Zhao F."/>
            <person name="Cao W."/>
        </authorList>
    </citation>
    <scope>NUCLEOTIDE SEQUENCE</scope>
    <source>
        <strain evidence="1">Hyas-2018</strain>
    </source>
</reference>
<dbReference type="Proteomes" id="UP000821845">
    <property type="component" value="Chromosome 1"/>
</dbReference>
<evidence type="ECO:0000313" key="2">
    <source>
        <dbReference type="Proteomes" id="UP000821845"/>
    </source>
</evidence>
<evidence type="ECO:0000313" key="1">
    <source>
        <dbReference type="EMBL" id="KAH6946825.1"/>
    </source>
</evidence>
<comment type="caution">
    <text evidence="1">The sequence shown here is derived from an EMBL/GenBank/DDBJ whole genome shotgun (WGS) entry which is preliminary data.</text>
</comment>
<gene>
    <name evidence="1" type="ORF">HPB50_015407</name>
</gene>
<dbReference type="EMBL" id="CM023481">
    <property type="protein sequence ID" value="KAH6946825.1"/>
    <property type="molecule type" value="Genomic_DNA"/>
</dbReference>
<accession>A0ACB7TIS5</accession>
<name>A0ACB7TIS5_HYAAI</name>
<keyword evidence="2" id="KW-1185">Reference proteome</keyword>
<protein>
    <submittedName>
        <fullName evidence="1">Uncharacterized protein</fullName>
    </submittedName>
</protein>
<proteinExistence type="predicted"/>
<sequence length="713" mass="79228">MLMFSHSGIVVVRANRGISAMSGHRSFSLRACLRQSRKYLFMIGVALSMVSLAVVTRENKGSVLHLVAVLLVMASTDSSTLAGRATFYVLSVTGTRLRNLLFACLALSCFLSLLLEETLAVLLIARIISKVVEVLQQESVQVLHQRELFRKTVTRMPALKGRPDLRDSLLKNVAESVLDSPQSTDRELSASRVPASLLQSPEKPSTSRGQRESTVDMDRSVSLPFSNEDNGPVGCHHARRPSRPSTRSRLCGPTAFAWQAKILHLSRRQRISKKHERKTLAPMATFPRAGWLCQHFLRSGRALRAPRFLGENGLAPRTRTISPSYTETSFSNQTVTEASVCSSIEKQFNDDSSLGTRDSQGTSSQHSEEPKADERRKVIWKRVLGRMGHSAAGVFPPLRSLMEKSTIPESSTAVPTLCDGVVAEGTTMSTSAQTRGGALKSALLSPSRNRKLKKTTLLEDGKVFYPGESTPPRKHGHGKKRKLAVPEEDRQEVREIYFWKKERYHTIYRKLLLSVVIMCALASMLNRTSNGGNVELYLYFERSYEKLEIDFIVIVALFALPWRWGSKPPTAGVRFIVQKLPWGAVLTYGTTFTLYFVVKALVRPCNPLYYALPITVAASTSMVFPTSRITIALLSELTDMGPLSMLLYGILMKTVIVICALISVDTLGHQVFNWSGLPAWMLSHHLNASGDWFVSSRQFSTTPYIQHFGAPPV</sequence>
<organism evidence="1 2">
    <name type="scientific">Hyalomma asiaticum</name>
    <name type="common">Tick</name>
    <dbReference type="NCBI Taxonomy" id="266040"/>
    <lineage>
        <taxon>Eukaryota</taxon>
        <taxon>Metazoa</taxon>
        <taxon>Ecdysozoa</taxon>
        <taxon>Arthropoda</taxon>
        <taxon>Chelicerata</taxon>
        <taxon>Arachnida</taxon>
        <taxon>Acari</taxon>
        <taxon>Parasitiformes</taxon>
        <taxon>Ixodida</taxon>
        <taxon>Ixodoidea</taxon>
        <taxon>Ixodidae</taxon>
        <taxon>Hyalomminae</taxon>
        <taxon>Hyalomma</taxon>
    </lineage>
</organism>